<sequence length="585" mass="64616">MAPPLTPSQVAIVKSTAPALKEHGVEITTLFYKNMLTAHPDLKNIFNESSQTTGRQPRALAGSVFAYATYIDDLGKLSAAVERIAHKHASLDVLPEHYPIVGKYLIEAVAKVLGPAVTPDVADAWKAAYAQLADIFIGREAQIYRDEFGDWRGWRRFVIKKKVPESAEITSFYLAPEDGKPLPPFKPGQYISLHMFVDELGHLQPRQYSLSDAPRADYYRMSVKKEDGREAGIRGLISNRLHERYNEGDFVELTHPAGEFFVDPKTEGAGASIPLALISAGVGITPMISILNSTVEAGSKRPVAWVHGARSSEVRAFGDHLRGIVEKNPHVDATIFLSKLQGKEVQGVDYHHQGRMDLDKLDAARLFLGDDKAQYYVCGPVKFMYDIKNYLVSKGVDEGRVHMEVFGTAIRSWVSTTIDLIGLKARPLGNMSKTVPNLVSLICRKKMKEADTALSLKTRVRLTTLVTISLASGNSGRSSPRGLRRPPHHSQGQRDGYSSIPKVRPIRSPMMAPRDFGGSSTSSGDSSPRARKRRGCRAPDDRRHDWLGNCERAWKPGFASSSALVPSSSYGYGRLKRGDPNMKIR</sequence>
<feature type="domain" description="FAD-binding FR-type" evidence="12">
    <location>
        <begin position="152"/>
        <end position="263"/>
    </location>
</feature>
<dbReference type="SUPFAM" id="SSF46458">
    <property type="entry name" value="Globin-like"/>
    <property type="match status" value="1"/>
</dbReference>
<dbReference type="Gene3D" id="1.10.490.10">
    <property type="entry name" value="Globins"/>
    <property type="match status" value="1"/>
</dbReference>
<reference evidence="13 14" key="1">
    <citation type="submission" date="2018-06" db="EMBL/GenBank/DDBJ databases">
        <title>Complete Genomes of Monosporascus.</title>
        <authorList>
            <person name="Robinson A.J."/>
            <person name="Natvig D.O."/>
        </authorList>
    </citation>
    <scope>NUCLEOTIDE SEQUENCE [LARGE SCALE GENOMIC DNA]</scope>
    <source>
        <strain evidence="13 14">CBS 609.92</strain>
    </source>
</reference>
<protein>
    <recommendedName>
        <fullName evidence="2">nitric oxide dioxygenase</fullName>
        <ecNumber evidence="2">1.14.12.17</ecNumber>
    </recommendedName>
</protein>
<dbReference type="InterPro" id="IPR009050">
    <property type="entry name" value="Globin-like_sf"/>
</dbReference>
<feature type="compositionally biased region" description="Low complexity" evidence="10">
    <location>
        <begin position="517"/>
        <end position="527"/>
    </location>
</feature>
<evidence type="ECO:0000256" key="2">
    <source>
        <dbReference type="ARBA" id="ARBA00012229"/>
    </source>
</evidence>
<evidence type="ECO:0000256" key="5">
    <source>
        <dbReference type="ARBA" id="ARBA00022723"/>
    </source>
</evidence>
<evidence type="ECO:0000256" key="8">
    <source>
        <dbReference type="ARBA" id="ARBA00048649"/>
    </source>
</evidence>
<dbReference type="Proteomes" id="UP000294003">
    <property type="component" value="Unassembled WGS sequence"/>
</dbReference>
<comment type="caution">
    <text evidence="13">The sequence shown here is derived from an EMBL/GenBank/DDBJ whole genome shotgun (WGS) entry which is preliminary data.</text>
</comment>
<keyword evidence="3" id="KW-0216">Detoxification</keyword>
<dbReference type="InterPro" id="IPR039261">
    <property type="entry name" value="FNR_nucleotide-bd"/>
</dbReference>
<dbReference type="SUPFAM" id="SSF63380">
    <property type="entry name" value="Riboflavin synthase domain-like"/>
    <property type="match status" value="1"/>
</dbReference>
<dbReference type="InterPro" id="IPR017938">
    <property type="entry name" value="Riboflavin_synthase-like_b-brl"/>
</dbReference>
<evidence type="ECO:0000256" key="6">
    <source>
        <dbReference type="ARBA" id="ARBA00023004"/>
    </source>
</evidence>
<evidence type="ECO:0000256" key="4">
    <source>
        <dbReference type="ARBA" id="ARBA00022617"/>
    </source>
</evidence>
<keyword evidence="7" id="KW-0520">NAD</keyword>
<dbReference type="EC" id="1.14.12.17" evidence="2"/>
<dbReference type="Pfam" id="PF00042">
    <property type="entry name" value="Globin"/>
    <property type="match status" value="1"/>
</dbReference>
<feature type="compositionally biased region" description="Low complexity" evidence="10">
    <location>
        <begin position="471"/>
        <end position="481"/>
    </location>
</feature>
<gene>
    <name evidence="13" type="ORF">DL762_009340</name>
</gene>
<dbReference type="PROSITE" id="PS01033">
    <property type="entry name" value="GLOBIN"/>
    <property type="match status" value="1"/>
</dbReference>
<dbReference type="Gene3D" id="3.40.50.80">
    <property type="entry name" value="Nucleotide-binding domain of ferredoxin-NADP reductase (FNR) module"/>
    <property type="match status" value="1"/>
</dbReference>
<dbReference type="SUPFAM" id="SSF52343">
    <property type="entry name" value="Ferredoxin reductase-like, C-terminal NADP-linked domain"/>
    <property type="match status" value="1"/>
</dbReference>
<dbReference type="NCBIfam" id="NF009805">
    <property type="entry name" value="PRK13289.1"/>
    <property type="match status" value="1"/>
</dbReference>
<keyword evidence="14" id="KW-1185">Reference proteome</keyword>
<name>A0ABY0GTN5_9PEZI</name>
<comment type="catalytic activity">
    <reaction evidence="9">
        <text>2 nitric oxide + NADPH + 2 O2 = 2 nitrate + NADP(+) + H(+)</text>
        <dbReference type="Rhea" id="RHEA:19465"/>
        <dbReference type="ChEBI" id="CHEBI:15378"/>
        <dbReference type="ChEBI" id="CHEBI:15379"/>
        <dbReference type="ChEBI" id="CHEBI:16480"/>
        <dbReference type="ChEBI" id="CHEBI:17632"/>
        <dbReference type="ChEBI" id="CHEBI:57783"/>
        <dbReference type="ChEBI" id="CHEBI:58349"/>
        <dbReference type="EC" id="1.14.12.17"/>
    </reaction>
</comment>
<dbReference type="PANTHER" id="PTHR43396">
    <property type="entry name" value="FLAVOHEMOPROTEIN"/>
    <property type="match status" value="1"/>
</dbReference>
<dbReference type="InterPro" id="IPR012292">
    <property type="entry name" value="Globin/Proto"/>
</dbReference>
<evidence type="ECO:0000256" key="1">
    <source>
        <dbReference type="ARBA" id="ARBA00006401"/>
    </source>
</evidence>
<keyword evidence="6" id="KW-0408">Iron</keyword>
<feature type="domain" description="Globin" evidence="11">
    <location>
        <begin position="4"/>
        <end position="141"/>
    </location>
</feature>
<evidence type="ECO:0000256" key="10">
    <source>
        <dbReference type="SAM" id="MobiDB-lite"/>
    </source>
</evidence>
<dbReference type="CDD" id="cd06184">
    <property type="entry name" value="flavohem_like_fad_nad_binding"/>
    <property type="match status" value="1"/>
</dbReference>
<evidence type="ECO:0000256" key="7">
    <source>
        <dbReference type="ARBA" id="ARBA00023027"/>
    </source>
</evidence>
<evidence type="ECO:0000259" key="12">
    <source>
        <dbReference type="PROSITE" id="PS51384"/>
    </source>
</evidence>
<dbReference type="CDD" id="cd08922">
    <property type="entry name" value="FHb-globin"/>
    <property type="match status" value="1"/>
</dbReference>
<evidence type="ECO:0000313" key="14">
    <source>
        <dbReference type="Proteomes" id="UP000294003"/>
    </source>
</evidence>
<comment type="similarity">
    <text evidence="1">In the C-terminal section; belongs to the flavoprotein pyridine nucleotide cytochrome reductase family.</text>
</comment>
<keyword evidence="5" id="KW-0479">Metal-binding</keyword>
<dbReference type="EMBL" id="QJNS01000474">
    <property type="protein sequence ID" value="RYO77329.1"/>
    <property type="molecule type" value="Genomic_DNA"/>
</dbReference>
<keyword evidence="4" id="KW-0349">Heme</keyword>
<dbReference type="InterPro" id="IPR001433">
    <property type="entry name" value="OxRdtase_FAD/NAD-bd"/>
</dbReference>
<dbReference type="Gene3D" id="2.40.30.10">
    <property type="entry name" value="Translation factors"/>
    <property type="match status" value="1"/>
</dbReference>
<dbReference type="Pfam" id="PF00175">
    <property type="entry name" value="NAD_binding_1"/>
    <property type="match status" value="1"/>
</dbReference>
<feature type="region of interest" description="Disordered" evidence="10">
    <location>
        <begin position="471"/>
        <end position="544"/>
    </location>
</feature>
<proteinExistence type="inferred from homology"/>
<evidence type="ECO:0000256" key="9">
    <source>
        <dbReference type="ARBA" id="ARBA00049433"/>
    </source>
</evidence>
<dbReference type="InterPro" id="IPR017927">
    <property type="entry name" value="FAD-bd_FR_type"/>
</dbReference>
<evidence type="ECO:0000259" key="11">
    <source>
        <dbReference type="PROSITE" id="PS01033"/>
    </source>
</evidence>
<comment type="catalytic activity">
    <reaction evidence="8">
        <text>2 nitric oxide + NADH + 2 O2 = 2 nitrate + NAD(+) + H(+)</text>
        <dbReference type="Rhea" id="RHEA:19469"/>
        <dbReference type="ChEBI" id="CHEBI:15378"/>
        <dbReference type="ChEBI" id="CHEBI:15379"/>
        <dbReference type="ChEBI" id="CHEBI:16480"/>
        <dbReference type="ChEBI" id="CHEBI:17632"/>
        <dbReference type="ChEBI" id="CHEBI:57540"/>
        <dbReference type="ChEBI" id="CHEBI:57945"/>
        <dbReference type="EC" id="1.14.12.17"/>
    </reaction>
</comment>
<dbReference type="InterPro" id="IPR000971">
    <property type="entry name" value="Globin"/>
</dbReference>
<evidence type="ECO:0000313" key="13">
    <source>
        <dbReference type="EMBL" id="RYO77329.1"/>
    </source>
</evidence>
<accession>A0ABY0GTN5</accession>
<feature type="region of interest" description="Disordered" evidence="10">
    <location>
        <begin position="560"/>
        <end position="585"/>
    </location>
</feature>
<feature type="compositionally biased region" description="Basic and acidic residues" evidence="10">
    <location>
        <begin position="576"/>
        <end position="585"/>
    </location>
</feature>
<dbReference type="PROSITE" id="PS51384">
    <property type="entry name" value="FAD_FR"/>
    <property type="match status" value="1"/>
</dbReference>
<dbReference type="PANTHER" id="PTHR43396:SF3">
    <property type="entry name" value="FLAVOHEMOPROTEIN"/>
    <property type="match status" value="1"/>
</dbReference>
<evidence type="ECO:0000256" key="3">
    <source>
        <dbReference type="ARBA" id="ARBA00022575"/>
    </source>
</evidence>
<feature type="compositionally biased region" description="Low complexity" evidence="10">
    <location>
        <begin position="560"/>
        <end position="569"/>
    </location>
</feature>
<organism evidence="13 14">
    <name type="scientific">Monosporascus cannonballus</name>
    <dbReference type="NCBI Taxonomy" id="155416"/>
    <lineage>
        <taxon>Eukaryota</taxon>
        <taxon>Fungi</taxon>
        <taxon>Dikarya</taxon>
        <taxon>Ascomycota</taxon>
        <taxon>Pezizomycotina</taxon>
        <taxon>Sordariomycetes</taxon>
        <taxon>Xylariomycetidae</taxon>
        <taxon>Xylariales</taxon>
        <taxon>Xylariales incertae sedis</taxon>
        <taxon>Monosporascus</taxon>
    </lineage>
</organism>